<gene>
    <name evidence="6" type="ORF">MCHLO_14020</name>
</gene>
<dbReference type="Proteomes" id="UP000815677">
    <property type="component" value="Unassembled WGS sequence"/>
</dbReference>
<dbReference type="Pfam" id="PF11754">
    <property type="entry name" value="Velvet"/>
    <property type="match status" value="2"/>
</dbReference>
<evidence type="ECO:0000313" key="7">
    <source>
        <dbReference type="Proteomes" id="UP000815677"/>
    </source>
</evidence>
<proteinExistence type="predicted"/>
<evidence type="ECO:0000259" key="5">
    <source>
        <dbReference type="PROSITE" id="PS51821"/>
    </source>
</evidence>
<dbReference type="PANTHER" id="PTHR33572:SF3">
    <property type="entry name" value="VELVET COMPLEX SUBUNIT B"/>
    <property type="match status" value="1"/>
</dbReference>
<accession>A0ABQ0M2C3</accession>
<protein>
    <recommendedName>
        <fullName evidence="5">Velvet domain-containing protein</fullName>
    </recommendedName>
</protein>
<keyword evidence="4" id="KW-0539">Nucleus</keyword>
<keyword evidence="3" id="KW-0804">Transcription</keyword>
<name>A0ABQ0M2C3_MYCCL</name>
<dbReference type="Gene3D" id="2.60.40.3960">
    <property type="entry name" value="Velvet domain"/>
    <property type="match status" value="1"/>
</dbReference>
<comment type="subcellular location">
    <subcellularLocation>
        <location evidence="1">Nucleus</location>
    </subcellularLocation>
</comment>
<evidence type="ECO:0000256" key="4">
    <source>
        <dbReference type="ARBA" id="ARBA00023242"/>
    </source>
</evidence>
<keyword evidence="7" id="KW-1185">Reference proteome</keyword>
<dbReference type="EMBL" id="DF849478">
    <property type="protein sequence ID" value="GAT57496.1"/>
    <property type="molecule type" value="Genomic_DNA"/>
</dbReference>
<evidence type="ECO:0000256" key="2">
    <source>
        <dbReference type="ARBA" id="ARBA00023015"/>
    </source>
</evidence>
<dbReference type="PROSITE" id="PS51821">
    <property type="entry name" value="VELVET"/>
    <property type="match status" value="1"/>
</dbReference>
<dbReference type="InterPro" id="IPR037525">
    <property type="entry name" value="Velvet_dom"/>
</dbReference>
<dbReference type="InterPro" id="IPR021740">
    <property type="entry name" value="Velvet"/>
</dbReference>
<organism evidence="6 7">
    <name type="scientific">Mycena chlorophos</name>
    <name type="common">Agaric fungus</name>
    <name type="synonym">Agaricus chlorophos</name>
    <dbReference type="NCBI Taxonomy" id="658473"/>
    <lineage>
        <taxon>Eukaryota</taxon>
        <taxon>Fungi</taxon>
        <taxon>Dikarya</taxon>
        <taxon>Basidiomycota</taxon>
        <taxon>Agaricomycotina</taxon>
        <taxon>Agaricomycetes</taxon>
        <taxon>Agaricomycetidae</taxon>
        <taxon>Agaricales</taxon>
        <taxon>Marasmiineae</taxon>
        <taxon>Mycenaceae</taxon>
        <taxon>Mycena</taxon>
    </lineage>
</organism>
<feature type="domain" description="Velvet" evidence="5">
    <location>
        <begin position="20"/>
        <end position="204"/>
    </location>
</feature>
<evidence type="ECO:0000256" key="1">
    <source>
        <dbReference type="ARBA" id="ARBA00004123"/>
    </source>
</evidence>
<keyword evidence="2" id="KW-0805">Transcription regulation</keyword>
<sequence length="216" mass="24128">MSHGYSNPYYYQPQVQQPPAGYLRAAIQEIQTPRVGRKCATNGPDRRPLDPPPVVQLKFFQTYGNTEFEVPNYDMINVDVSGFVCYAELFSYAEARNSNNPMSLGQENLLGTTIASPIKIHYGGKSMLVFAFPDVSSKLAGDFVLQYKFMNLNTPQPGFPVQTILGRCWGGFFKVHASREAPPLEAPTALTRAVADAGVRVNMREQTRGKRRRSDE</sequence>
<reference evidence="6" key="1">
    <citation type="submission" date="2014-09" db="EMBL/GenBank/DDBJ databases">
        <title>Genome sequence of the luminous mushroom Mycena chlorophos for searching fungal bioluminescence genes.</title>
        <authorList>
            <person name="Tanaka Y."/>
            <person name="Kasuga D."/>
            <person name="Oba Y."/>
            <person name="Hase S."/>
            <person name="Sato K."/>
            <person name="Oba Y."/>
            <person name="Sakakibara Y."/>
        </authorList>
    </citation>
    <scope>NUCLEOTIDE SEQUENCE</scope>
</reference>
<evidence type="ECO:0000256" key="3">
    <source>
        <dbReference type="ARBA" id="ARBA00023163"/>
    </source>
</evidence>
<dbReference type="PANTHER" id="PTHR33572">
    <property type="entry name" value="SPORE DEVELOPMENT REGULATOR VOSA"/>
    <property type="match status" value="1"/>
</dbReference>
<dbReference type="InterPro" id="IPR038491">
    <property type="entry name" value="Velvet_dom_sf"/>
</dbReference>
<evidence type="ECO:0000313" key="6">
    <source>
        <dbReference type="EMBL" id="GAT57496.1"/>
    </source>
</evidence>